<protein>
    <submittedName>
        <fullName evidence="1">Uncharacterized protein</fullName>
    </submittedName>
</protein>
<accession>T1CZM6</accession>
<dbReference type="Proteomes" id="UP000018143">
    <property type="component" value="Unassembled WGS sequence"/>
</dbReference>
<evidence type="ECO:0000313" key="2">
    <source>
        <dbReference type="Proteomes" id="UP000018143"/>
    </source>
</evidence>
<gene>
    <name evidence="1" type="ORF">HFN_0516</name>
</gene>
<reference evidence="1 2" key="1">
    <citation type="journal article" date="2013" name="Genome Announc.">
        <title>Draft Genome Sequence of Helicobacter fennelliae Strain MRY12-0050, Isolated from a Bacteremia Patient.</title>
        <authorList>
            <person name="Rimbara E."/>
            <person name="Matsui M."/>
            <person name="Mori S."/>
            <person name="Suzuki S."/>
            <person name="Suzuki M."/>
            <person name="Kim H."/>
            <person name="Sekizuka T."/>
            <person name="Kuroda M."/>
            <person name="Shibayama K."/>
        </authorList>
    </citation>
    <scope>NUCLEOTIDE SEQUENCE [LARGE SCALE GENOMIC DNA]</scope>
    <source>
        <strain evidence="1 2">MRY12-0050</strain>
    </source>
</reference>
<dbReference type="AlphaFoldDB" id="T1CZM6"/>
<name>T1CZM6_9HELI</name>
<proteinExistence type="predicted"/>
<dbReference type="EMBL" id="BASD01000018">
    <property type="protein sequence ID" value="GAD19385.1"/>
    <property type="molecule type" value="Genomic_DNA"/>
</dbReference>
<keyword evidence="2" id="KW-1185">Reference proteome</keyword>
<evidence type="ECO:0000313" key="1">
    <source>
        <dbReference type="EMBL" id="GAD19385.1"/>
    </source>
</evidence>
<organism evidence="1 2">
    <name type="scientific">Helicobacter fennelliae MRY12-0050</name>
    <dbReference type="NCBI Taxonomy" id="1325130"/>
    <lineage>
        <taxon>Bacteria</taxon>
        <taxon>Pseudomonadati</taxon>
        <taxon>Campylobacterota</taxon>
        <taxon>Epsilonproteobacteria</taxon>
        <taxon>Campylobacterales</taxon>
        <taxon>Helicobacteraceae</taxon>
        <taxon>Helicobacter</taxon>
    </lineage>
</organism>
<sequence>MNAYVTLFCVFACLKFLHNPKICLKIEDFFTLACICIESRFYWNLVVGQI</sequence>
<dbReference type="STRING" id="1325130.HFN_0516"/>
<comment type="caution">
    <text evidence="1">The sequence shown here is derived from an EMBL/GenBank/DDBJ whole genome shotgun (WGS) entry which is preliminary data.</text>
</comment>